<sequence>MNCSISEILDNLSAEYNKNFNFEKENENINLMTDKMRVGEIRHSVLPMEYPPTSTEGITIIYNIET</sequence>
<dbReference type="Proteomes" id="UP000615446">
    <property type="component" value="Unassembled WGS sequence"/>
</dbReference>
<comment type="caution">
    <text evidence="1">The sequence shown here is derived from an EMBL/GenBank/DDBJ whole genome shotgun (WGS) entry which is preliminary data.</text>
</comment>
<gene>
    <name evidence="1" type="ORF">RCL2_000503600</name>
</gene>
<accession>A0A8H3L2G7</accession>
<proteinExistence type="predicted"/>
<organism evidence="1 2">
    <name type="scientific">Rhizophagus clarus</name>
    <dbReference type="NCBI Taxonomy" id="94130"/>
    <lineage>
        <taxon>Eukaryota</taxon>
        <taxon>Fungi</taxon>
        <taxon>Fungi incertae sedis</taxon>
        <taxon>Mucoromycota</taxon>
        <taxon>Glomeromycotina</taxon>
        <taxon>Glomeromycetes</taxon>
        <taxon>Glomerales</taxon>
        <taxon>Glomeraceae</taxon>
        <taxon>Rhizophagus</taxon>
    </lineage>
</organism>
<name>A0A8H3L2G7_9GLOM</name>
<protein>
    <submittedName>
        <fullName evidence="1">Uncharacterized protein</fullName>
    </submittedName>
</protein>
<evidence type="ECO:0000313" key="2">
    <source>
        <dbReference type="Proteomes" id="UP000615446"/>
    </source>
</evidence>
<dbReference type="AlphaFoldDB" id="A0A8H3L2G7"/>
<dbReference type="EMBL" id="BLAL01000031">
    <property type="protein sequence ID" value="GES77687.1"/>
    <property type="molecule type" value="Genomic_DNA"/>
</dbReference>
<evidence type="ECO:0000313" key="1">
    <source>
        <dbReference type="EMBL" id="GES77687.1"/>
    </source>
</evidence>
<reference evidence="1" key="1">
    <citation type="submission" date="2019-10" db="EMBL/GenBank/DDBJ databases">
        <title>Conservation and host-specific expression of non-tandemly repeated heterogenous ribosome RNA gene in arbuscular mycorrhizal fungi.</title>
        <authorList>
            <person name="Maeda T."/>
            <person name="Kobayashi Y."/>
            <person name="Nakagawa T."/>
            <person name="Ezawa T."/>
            <person name="Yamaguchi K."/>
            <person name="Bino T."/>
            <person name="Nishimoto Y."/>
            <person name="Shigenobu S."/>
            <person name="Kawaguchi M."/>
        </authorList>
    </citation>
    <scope>NUCLEOTIDE SEQUENCE</scope>
    <source>
        <strain evidence="1">HR1</strain>
    </source>
</reference>
<dbReference type="OrthoDB" id="2431824at2759"/>